<sequence>MPESRDRLPRPVDYAPVFAQRRVAGTGVILEDQETGPILFETPIRRVTTGTTPATRGLTALGTARGGGLGRGGFGTPRSMRRRVLHGSPATGRANTPTTSRGSGRGRPSGSVLPSWYPRVPLQDITSVVRAIQRRRARLGNVEGLQFESPVPVGQRILDPSELVSGAQLEHGLSFISPRSAVAVKTKKSAVGKVPKILLGVTNQNAGESELLTPQKKLLNSIDIVEKEVMEELQKLERTPSAKKVEREKRVRTLMSMR</sequence>
<feature type="compositionally biased region" description="Low complexity" evidence="1">
    <location>
        <begin position="49"/>
        <end position="63"/>
    </location>
</feature>
<organism evidence="2 3">
    <name type="scientific">Carpinus fangiana</name>
    <dbReference type="NCBI Taxonomy" id="176857"/>
    <lineage>
        <taxon>Eukaryota</taxon>
        <taxon>Viridiplantae</taxon>
        <taxon>Streptophyta</taxon>
        <taxon>Embryophyta</taxon>
        <taxon>Tracheophyta</taxon>
        <taxon>Spermatophyta</taxon>
        <taxon>Magnoliopsida</taxon>
        <taxon>eudicotyledons</taxon>
        <taxon>Gunneridae</taxon>
        <taxon>Pentapetalae</taxon>
        <taxon>rosids</taxon>
        <taxon>fabids</taxon>
        <taxon>Fagales</taxon>
        <taxon>Betulaceae</taxon>
        <taxon>Carpinus</taxon>
    </lineage>
</organism>
<feature type="compositionally biased region" description="Low complexity" evidence="1">
    <location>
        <begin position="96"/>
        <end position="111"/>
    </location>
</feature>
<dbReference type="Proteomes" id="UP000327013">
    <property type="component" value="Chromosome 7"/>
</dbReference>
<dbReference type="EMBL" id="CM017327">
    <property type="protein sequence ID" value="KAE8098851.1"/>
    <property type="molecule type" value="Genomic_DNA"/>
</dbReference>
<dbReference type="GO" id="GO:0005634">
    <property type="term" value="C:nucleus"/>
    <property type="evidence" value="ECO:0007669"/>
    <property type="project" value="InterPro"/>
</dbReference>
<protein>
    <recommendedName>
        <fullName evidence="4">Protein POLYCHOME</fullName>
    </recommendedName>
</protein>
<dbReference type="GO" id="GO:0051783">
    <property type="term" value="P:regulation of nuclear division"/>
    <property type="evidence" value="ECO:0007669"/>
    <property type="project" value="InterPro"/>
</dbReference>
<keyword evidence="3" id="KW-1185">Reference proteome</keyword>
<gene>
    <name evidence="2" type="ORF">FH972_016885</name>
</gene>
<evidence type="ECO:0000256" key="1">
    <source>
        <dbReference type="SAM" id="MobiDB-lite"/>
    </source>
</evidence>
<proteinExistence type="predicted"/>
<evidence type="ECO:0000313" key="2">
    <source>
        <dbReference type="EMBL" id="KAE8098851.1"/>
    </source>
</evidence>
<evidence type="ECO:0000313" key="3">
    <source>
        <dbReference type="Proteomes" id="UP000327013"/>
    </source>
</evidence>
<evidence type="ECO:0008006" key="4">
    <source>
        <dbReference type="Google" id="ProtNLM"/>
    </source>
</evidence>
<feature type="region of interest" description="Disordered" evidence="1">
    <location>
        <begin position="49"/>
        <end position="115"/>
    </location>
</feature>
<dbReference type="AlphaFoldDB" id="A0A5N6RHI3"/>
<dbReference type="PANTHER" id="PTHR35119">
    <property type="entry name" value="PROTEIN POLYCHOME"/>
    <property type="match status" value="1"/>
</dbReference>
<name>A0A5N6RHI3_9ROSI</name>
<feature type="compositionally biased region" description="Gly residues" evidence="1">
    <location>
        <begin position="64"/>
        <end position="75"/>
    </location>
</feature>
<dbReference type="OrthoDB" id="1916775at2759"/>
<accession>A0A5N6RHI3</accession>
<reference evidence="2 3" key="1">
    <citation type="submission" date="2019-06" db="EMBL/GenBank/DDBJ databases">
        <title>A chromosomal-level reference genome of Carpinus fangiana (Coryloideae, Betulaceae).</title>
        <authorList>
            <person name="Yang X."/>
            <person name="Wang Z."/>
            <person name="Zhang L."/>
            <person name="Hao G."/>
            <person name="Liu J."/>
            <person name="Yang Y."/>
        </authorList>
    </citation>
    <scope>NUCLEOTIDE SEQUENCE [LARGE SCALE GENOMIC DNA]</scope>
    <source>
        <strain evidence="2">Cfa_2016G</strain>
        <tissue evidence="2">Leaf</tissue>
    </source>
</reference>
<dbReference type="InterPro" id="IPR034590">
    <property type="entry name" value="POLYCHOME/GIG1"/>
</dbReference>
<dbReference type="PANTHER" id="PTHR35119:SF1">
    <property type="entry name" value="PROTEIN POLYCHOME"/>
    <property type="match status" value="1"/>
</dbReference>